<organism evidence="1">
    <name type="scientific">Culex pipiens</name>
    <name type="common">House mosquito</name>
    <dbReference type="NCBI Taxonomy" id="7175"/>
    <lineage>
        <taxon>Eukaryota</taxon>
        <taxon>Metazoa</taxon>
        <taxon>Ecdysozoa</taxon>
        <taxon>Arthropoda</taxon>
        <taxon>Hexapoda</taxon>
        <taxon>Insecta</taxon>
        <taxon>Pterygota</taxon>
        <taxon>Neoptera</taxon>
        <taxon>Endopterygota</taxon>
        <taxon>Diptera</taxon>
        <taxon>Nematocera</taxon>
        <taxon>Culicoidea</taxon>
        <taxon>Culicidae</taxon>
        <taxon>Culicinae</taxon>
        <taxon>Culicini</taxon>
        <taxon>Culex</taxon>
        <taxon>Culex</taxon>
    </lineage>
</organism>
<protein>
    <submittedName>
        <fullName evidence="1">(northern house mosquito) hypothetical protein</fullName>
    </submittedName>
</protein>
<dbReference type="EMBL" id="HBUE01312529">
    <property type="protein sequence ID" value="CAG6583928.1"/>
    <property type="molecule type" value="Transcribed_RNA"/>
</dbReference>
<sequence>MNRNITFLLGFFSSKIPAHFLPIKTESCSSRRNFRRCVCSSSRSTYSRSSSISSFTCCTVSSSCLICTISRFTSDTSDWQLSTDLVSSCSCVRISQRATVVSRCRSPRCRSSSFAERFILITLTCFCSSISN</sequence>
<name>A0A8D8G2X2_CULPI</name>
<dbReference type="EMBL" id="HBUE01120104">
    <property type="protein sequence ID" value="CAG6492045.1"/>
    <property type="molecule type" value="Transcribed_RNA"/>
</dbReference>
<accession>A0A8D8G2X2</accession>
<dbReference type="AlphaFoldDB" id="A0A8D8G2X2"/>
<proteinExistence type="predicted"/>
<dbReference type="EMBL" id="HBUE01120120">
    <property type="protein sequence ID" value="CAG6492056.1"/>
    <property type="molecule type" value="Transcribed_RNA"/>
</dbReference>
<dbReference type="EMBL" id="HBUE01120103">
    <property type="protein sequence ID" value="CAG6492043.1"/>
    <property type="molecule type" value="Transcribed_RNA"/>
</dbReference>
<dbReference type="EMBL" id="HBUE01206216">
    <property type="protein sequence ID" value="CAG6532056.1"/>
    <property type="molecule type" value="Transcribed_RNA"/>
</dbReference>
<evidence type="ECO:0000313" key="1">
    <source>
        <dbReference type="EMBL" id="CAG6492043.1"/>
    </source>
</evidence>
<reference evidence="1" key="1">
    <citation type="submission" date="2021-05" db="EMBL/GenBank/DDBJ databases">
        <authorList>
            <person name="Alioto T."/>
            <person name="Alioto T."/>
            <person name="Gomez Garrido J."/>
        </authorList>
    </citation>
    <scope>NUCLEOTIDE SEQUENCE</scope>
</reference>